<dbReference type="GO" id="GO:0003676">
    <property type="term" value="F:nucleic acid binding"/>
    <property type="evidence" value="ECO:0007669"/>
    <property type="project" value="UniProtKB-UniRule"/>
</dbReference>
<dbReference type="GO" id="GO:0000139">
    <property type="term" value="C:Golgi membrane"/>
    <property type="evidence" value="ECO:0007669"/>
    <property type="project" value="UniProtKB-SubCell"/>
</dbReference>
<keyword evidence="13" id="KW-1185">Reference proteome</keyword>
<protein>
    <recommendedName>
        <fullName evidence="3">Conserved oligomeric Golgi complex subunit 3</fullName>
    </recommendedName>
    <alternativeName>
        <fullName evidence="8">Component of oligomeric Golgi complex 3</fullName>
    </alternativeName>
</protein>
<feature type="compositionally biased region" description="Gly residues" evidence="9">
    <location>
        <begin position="1"/>
        <end position="29"/>
    </location>
</feature>
<accession>A0AAD5V0B6</accession>
<dbReference type="Pfam" id="PF01424">
    <property type="entry name" value="R3H"/>
    <property type="match status" value="1"/>
</dbReference>
<name>A0AAD5V0B6_9APHY</name>
<organism evidence="12 13">
    <name type="scientific">Meripilus lineatus</name>
    <dbReference type="NCBI Taxonomy" id="2056292"/>
    <lineage>
        <taxon>Eukaryota</taxon>
        <taxon>Fungi</taxon>
        <taxon>Dikarya</taxon>
        <taxon>Basidiomycota</taxon>
        <taxon>Agaricomycotina</taxon>
        <taxon>Agaricomycetes</taxon>
        <taxon>Polyporales</taxon>
        <taxon>Meripilaceae</taxon>
        <taxon>Meripilus</taxon>
    </lineage>
</organism>
<comment type="similarity">
    <text evidence="2">Belongs to the COG3 family.</text>
</comment>
<feature type="compositionally biased region" description="Gly residues" evidence="9">
    <location>
        <begin position="39"/>
        <end position="49"/>
    </location>
</feature>
<dbReference type="InterPro" id="IPR001374">
    <property type="entry name" value="R3H_dom"/>
</dbReference>
<evidence type="ECO:0000259" key="11">
    <source>
        <dbReference type="PROSITE" id="PS51061"/>
    </source>
</evidence>
<feature type="region of interest" description="Disordered" evidence="9">
    <location>
        <begin position="482"/>
        <end position="521"/>
    </location>
</feature>
<feature type="region of interest" description="Disordered" evidence="9">
    <location>
        <begin position="720"/>
        <end position="761"/>
    </location>
</feature>
<dbReference type="Proteomes" id="UP001212997">
    <property type="component" value="Unassembled WGS sequence"/>
</dbReference>
<evidence type="ECO:0000256" key="3">
    <source>
        <dbReference type="ARBA" id="ARBA00020976"/>
    </source>
</evidence>
<evidence type="ECO:0000313" key="13">
    <source>
        <dbReference type="Proteomes" id="UP001212997"/>
    </source>
</evidence>
<dbReference type="GO" id="GO:0006891">
    <property type="term" value="P:intra-Golgi vesicle-mediated transport"/>
    <property type="evidence" value="ECO:0007669"/>
    <property type="project" value="TreeGrafter"/>
</dbReference>
<feature type="compositionally biased region" description="Basic and acidic residues" evidence="9">
    <location>
        <begin position="721"/>
        <end position="744"/>
    </location>
</feature>
<comment type="caution">
    <text evidence="12">The sequence shown here is derived from an EMBL/GenBank/DDBJ whole genome shotgun (WGS) entry which is preliminary data.</text>
</comment>
<dbReference type="PANTHER" id="PTHR13302:SF8">
    <property type="entry name" value="CONSERVED OLIGOMERIC GOLGI COMPLEX SUBUNIT 3"/>
    <property type="match status" value="1"/>
</dbReference>
<evidence type="ECO:0000256" key="1">
    <source>
        <dbReference type="ARBA" id="ARBA00004395"/>
    </source>
</evidence>
<keyword evidence="6" id="KW-0333">Golgi apparatus</keyword>
<comment type="subcellular location">
    <subcellularLocation>
        <location evidence="1">Golgi apparatus membrane</location>
        <topology evidence="1">Peripheral membrane protein</topology>
    </subcellularLocation>
</comment>
<evidence type="ECO:0000256" key="7">
    <source>
        <dbReference type="ARBA" id="ARBA00023136"/>
    </source>
</evidence>
<dbReference type="InterPro" id="IPR036867">
    <property type="entry name" value="R3H_dom_sf"/>
</dbReference>
<feature type="compositionally biased region" description="Acidic residues" evidence="9">
    <location>
        <begin position="584"/>
        <end position="610"/>
    </location>
</feature>
<keyword evidence="4" id="KW-0813">Transport</keyword>
<feature type="compositionally biased region" description="Basic and acidic residues" evidence="9">
    <location>
        <begin position="119"/>
        <end position="132"/>
    </location>
</feature>
<feature type="region of interest" description="Disordered" evidence="9">
    <location>
        <begin position="1"/>
        <end position="146"/>
    </location>
</feature>
<feature type="region of interest" description="Disordered" evidence="9">
    <location>
        <begin position="970"/>
        <end position="1022"/>
    </location>
</feature>
<dbReference type="InterPro" id="IPR000467">
    <property type="entry name" value="G_patch_dom"/>
</dbReference>
<feature type="region of interest" description="Disordered" evidence="9">
    <location>
        <begin position="584"/>
        <end position="616"/>
    </location>
</feature>
<gene>
    <name evidence="12" type="ORF">NLI96_g9635</name>
</gene>
<dbReference type="EMBL" id="JANAWD010000497">
    <property type="protein sequence ID" value="KAJ3478622.1"/>
    <property type="molecule type" value="Genomic_DNA"/>
</dbReference>
<dbReference type="InterPro" id="IPR007265">
    <property type="entry name" value="COG_su3"/>
</dbReference>
<feature type="compositionally biased region" description="Basic and acidic residues" evidence="9">
    <location>
        <begin position="869"/>
        <end position="891"/>
    </location>
</feature>
<reference evidence="12" key="1">
    <citation type="submission" date="2022-07" db="EMBL/GenBank/DDBJ databases">
        <title>Genome Sequence of Physisporinus lineatus.</title>
        <authorList>
            <person name="Buettner E."/>
        </authorList>
    </citation>
    <scope>NUCLEOTIDE SEQUENCE</scope>
    <source>
        <strain evidence="12">VT162</strain>
    </source>
</reference>
<sequence length="1712" mass="190868">MSRGNNRGGRGGRGGRGRGGWGWGNGRGRGSPFELRGGPSRGRGRGGYIPMGEIDEPIQLWPGNNGFSSSRGRGRGGQTYQQSPFGGGSPRRGTDSPRGRGRGTPRYTPIPDDIEGLPEVDRPFRGGADRGFGRGRGRGNSNSQLRAGAPLSKVWYADRPLLRPIEFVRSVHTATLFQEEEEILRPVVEDVDDNERSHVPTADRVTRVFSGDAGSENDEDIEEIDFADIGRIQAAVDAAAMEPGPSEEAAISYIEEKFTGFYIDTTPDTVPDDKAYTSQKPMLEDDDEIIVYNAPNPRAGPPSPLKEPLQPMEKLELEHAGMANPADAHNATNLVSPLPSDPLTGETDMVLTVESSQTIPLPAPSSEIPVVPSAPPAETPTHITSLVDYAIPSSPKQTHGGSLVEETPAPSHPESDVPPVSSFENVTFNLLAQAHKPYQRRVHPVTTPRSLLRNRTRTKRKRKSFAALGALISEAHLRDEAGREIDPRRNEQRRGDSDVDWGDETSDEDEGGLVGGVDRLDKGKQRAKDEIDLAEVTDGVDGMVVDDDYDVAAMKSFVQSMGVDGSKYMTMDDIADEERMLKEDLEDENGDDDHSEGSEDESSDEAETAEDGFQAGLQKIRSRAKGKGKARNDDEDLDDDYMQLHLAEDWDDGSDHEDLIAEIQALVDENADILSSKNRKQKKALFRALRTEPRDLDEYETMLGTPSKRKRAEDIPLELRGQWEKDRQKKADNKMKRNLERQRIASDPALSKKDRKKALRKRIRAMRDEEEEEVDGTSNRTPDLVSVEREIRLFVEDVNARELAFPPYAKSSRAKIHEIALSYRLKSMSRGDGKDRYITLTKTTKSGIGIDQKRINSILRTGVGRWDSDLRKGKGKKDTSLAKHREGDEVGKSAPKIGETNVGFQMLAAMGWSEGDRIGLIMRRSTVMPSMPTPHVKPVITMEEWEAKAPLGEVELRSVNLVKAANEKTPLPSKFSTEEGPSRPSSPAIRNPKHPISRPSTPAIAGGPSSLSQSSHALHPKNPIQTPQQFYDWFALIDRSVAHSQEAHFRDHLATVAEHLETCHKLLERIERVDSELEGMLEGWRSVEEGGKSLKDACEELLEEKDNLLSMTESIGERLEYFQELEHATRMLNHPGESLVLQTDFLYMAERVDVCIDFLKAHDVSSTAQNHLLYTRFTSASAQLAPLIGELERRVQNHPEELTTLLSECHTAYFSSRKALLVGRLTEEIKGLDPARTELVELTRAGCSYLKQLCTDEFDLFRAFFNSGETQLYQYLENLCDYLYDDLRPRILHEPRLTALCEVCTVLQALMVLGVPDIDDSSSDDDDDGVDVLNLDIDKPRPPKRGLRTLHISHLLQMVLQDAQTRLFFKAQAVIQSDIRYYVSKPDDLAYPEKLVAARKPVSEFSIKEKESVSQLFHLKSLDRQETWYPTLRKTVWVLSQLHDFVKPAIFDDIAQEAVNLCRQTLVSAAENVKSRNPPSSFLDGQLFLVRHLLILKEMTTNLDLSERDADRKVDFGGVTDTLASMLGKTTSLLPSALFASLGMPREENMTDVKHGIDHDLKKACEDVISNSADAPCKPLRSWLERVSTFAASVASSKPSDQKPTLSSQPWASEPAIEASYTAFQESCQRDLHATVTRLKLYLEDDRTVNVLLKHVQERILDEYREFREVVLEAYAYGSSIRNAIGSEETVRVILLTICDGDYREDGEGGPS</sequence>
<dbReference type="GO" id="GO:0005801">
    <property type="term" value="C:cis-Golgi network"/>
    <property type="evidence" value="ECO:0007669"/>
    <property type="project" value="InterPro"/>
</dbReference>
<dbReference type="GO" id="GO:0007030">
    <property type="term" value="P:Golgi organization"/>
    <property type="evidence" value="ECO:0007669"/>
    <property type="project" value="TreeGrafter"/>
</dbReference>
<dbReference type="PROSITE" id="PS51061">
    <property type="entry name" value="R3H"/>
    <property type="match status" value="1"/>
</dbReference>
<evidence type="ECO:0000256" key="2">
    <source>
        <dbReference type="ARBA" id="ARBA00009936"/>
    </source>
</evidence>
<feature type="region of interest" description="Disordered" evidence="9">
    <location>
        <begin position="439"/>
        <end position="464"/>
    </location>
</feature>
<feature type="region of interest" description="Disordered" evidence="9">
    <location>
        <begin position="391"/>
        <end position="421"/>
    </location>
</feature>
<feature type="compositionally biased region" description="Basic and acidic residues" evidence="9">
    <location>
        <begin position="482"/>
        <end position="497"/>
    </location>
</feature>
<evidence type="ECO:0000256" key="4">
    <source>
        <dbReference type="ARBA" id="ARBA00022448"/>
    </source>
</evidence>
<dbReference type="PANTHER" id="PTHR13302">
    <property type="entry name" value="CONSERVED OLIGOMERIC GOLGI COMPLEX COMPONENT 3"/>
    <property type="match status" value="1"/>
</dbReference>
<feature type="domain" description="R3H" evidence="11">
    <location>
        <begin position="781"/>
        <end position="844"/>
    </location>
</feature>
<feature type="domain" description="G-patch" evidence="10">
    <location>
        <begin position="899"/>
        <end position="919"/>
    </location>
</feature>
<dbReference type="CDD" id="cd02325">
    <property type="entry name" value="R3H"/>
    <property type="match status" value="1"/>
</dbReference>
<keyword evidence="5" id="KW-0653">Protein transport</keyword>
<dbReference type="Gene3D" id="3.30.1370.50">
    <property type="entry name" value="R3H-like domain"/>
    <property type="match status" value="1"/>
</dbReference>
<dbReference type="Pfam" id="PF20671">
    <property type="entry name" value="COG3_C"/>
    <property type="match status" value="1"/>
</dbReference>
<feature type="region of interest" description="Disordered" evidence="9">
    <location>
        <begin position="869"/>
        <end position="894"/>
    </location>
</feature>
<dbReference type="InterPro" id="IPR048320">
    <property type="entry name" value="COG3_N"/>
</dbReference>
<evidence type="ECO:0000256" key="9">
    <source>
        <dbReference type="SAM" id="MobiDB-lite"/>
    </source>
</evidence>
<proteinExistence type="inferred from homology"/>
<dbReference type="GO" id="GO:0006886">
    <property type="term" value="P:intracellular protein transport"/>
    <property type="evidence" value="ECO:0007669"/>
    <property type="project" value="InterPro"/>
</dbReference>
<feature type="compositionally biased region" description="Basic residues" evidence="9">
    <location>
        <begin position="452"/>
        <end position="464"/>
    </location>
</feature>
<dbReference type="SUPFAM" id="SSF82708">
    <property type="entry name" value="R3H domain"/>
    <property type="match status" value="1"/>
</dbReference>
<dbReference type="InterPro" id="IPR048685">
    <property type="entry name" value="COG3_C"/>
</dbReference>
<keyword evidence="7" id="KW-0472">Membrane</keyword>
<dbReference type="PROSITE" id="PS50174">
    <property type="entry name" value="G_PATCH"/>
    <property type="match status" value="1"/>
</dbReference>
<evidence type="ECO:0000256" key="6">
    <source>
        <dbReference type="ARBA" id="ARBA00023034"/>
    </source>
</evidence>
<evidence type="ECO:0000256" key="8">
    <source>
        <dbReference type="ARBA" id="ARBA00031339"/>
    </source>
</evidence>
<evidence type="ECO:0000256" key="5">
    <source>
        <dbReference type="ARBA" id="ARBA00022927"/>
    </source>
</evidence>
<dbReference type="Pfam" id="PF04136">
    <property type="entry name" value="COG3_N"/>
    <property type="match status" value="1"/>
</dbReference>
<evidence type="ECO:0000313" key="12">
    <source>
        <dbReference type="EMBL" id="KAJ3478622.1"/>
    </source>
</evidence>
<evidence type="ECO:0000259" key="10">
    <source>
        <dbReference type="PROSITE" id="PS50174"/>
    </source>
</evidence>
<dbReference type="GO" id="GO:0017119">
    <property type="term" value="C:Golgi transport complex"/>
    <property type="evidence" value="ECO:0007669"/>
    <property type="project" value="TreeGrafter"/>
</dbReference>
<feature type="compositionally biased region" description="Acidic residues" evidence="9">
    <location>
        <begin position="498"/>
        <end position="511"/>
    </location>
</feature>